<protein>
    <submittedName>
        <fullName evidence="10">1-deoxy-D-xylulose-5-phosphate synthase</fullName>
    </submittedName>
</protein>
<dbReference type="InterPro" id="IPR005477">
    <property type="entry name" value="Dxylulose-5-P_synthase"/>
</dbReference>
<keyword evidence="3" id="KW-0808">Transferase</keyword>
<keyword evidence="8" id="KW-0414">Isoprene biosynthesis</keyword>
<feature type="domain" description="Transketolase C-terminal" evidence="9">
    <location>
        <begin position="24"/>
        <end position="140"/>
    </location>
</feature>
<evidence type="ECO:0000256" key="1">
    <source>
        <dbReference type="ARBA" id="ARBA00001946"/>
    </source>
</evidence>
<dbReference type="InterPro" id="IPR009014">
    <property type="entry name" value="Transketo_C/PFOR_II"/>
</dbReference>
<evidence type="ECO:0000256" key="4">
    <source>
        <dbReference type="ARBA" id="ARBA00022723"/>
    </source>
</evidence>
<gene>
    <name evidence="10" type="ORF">B1A_07635</name>
</gene>
<evidence type="ECO:0000313" key="10">
    <source>
        <dbReference type="EMBL" id="EQD67661.1"/>
    </source>
</evidence>
<keyword evidence="7" id="KW-0786">Thiamine pyrophosphate</keyword>
<comment type="subunit">
    <text evidence="2">Homodimer.</text>
</comment>
<dbReference type="AlphaFoldDB" id="T1B443"/>
<dbReference type="Pfam" id="PF02780">
    <property type="entry name" value="Transketolase_C"/>
    <property type="match status" value="1"/>
</dbReference>
<keyword evidence="4" id="KW-0479">Metal-binding</keyword>
<name>T1B443_9ZZZZ</name>
<evidence type="ECO:0000256" key="5">
    <source>
        <dbReference type="ARBA" id="ARBA00022842"/>
    </source>
</evidence>
<reference evidence="10" key="1">
    <citation type="submission" date="2013-08" db="EMBL/GenBank/DDBJ databases">
        <authorList>
            <person name="Mendez C."/>
            <person name="Richter M."/>
            <person name="Ferrer M."/>
            <person name="Sanchez J."/>
        </authorList>
    </citation>
    <scope>NUCLEOTIDE SEQUENCE</scope>
</reference>
<dbReference type="SUPFAM" id="SSF52922">
    <property type="entry name" value="TK C-terminal domain-like"/>
    <property type="match status" value="1"/>
</dbReference>
<evidence type="ECO:0000259" key="9">
    <source>
        <dbReference type="Pfam" id="PF02780"/>
    </source>
</evidence>
<sequence length="161" mass="16947">MVRYPRGVGTGVAAGSDLATVPVGKAELRRHGHTLALLVFGAPLAAAARVAEALDLTLVNMRFIKPLDTALLTELARDHAGFVSIEDNVIAGGAGSGVGEWLATQGLTLPLLQLGLPDHFQEHASREQLLAEAGLDAAGIEAAIRRRYATLLQRPRTQQTG</sequence>
<dbReference type="GO" id="GO:0005829">
    <property type="term" value="C:cytosol"/>
    <property type="evidence" value="ECO:0007669"/>
    <property type="project" value="TreeGrafter"/>
</dbReference>
<dbReference type="GO" id="GO:0008661">
    <property type="term" value="F:1-deoxy-D-xylulose-5-phosphate synthase activity"/>
    <property type="evidence" value="ECO:0007669"/>
    <property type="project" value="InterPro"/>
</dbReference>
<keyword evidence="5" id="KW-0460">Magnesium</keyword>
<dbReference type="GO" id="GO:0046872">
    <property type="term" value="F:metal ion binding"/>
    <property type="evidence" value="ECO:0007669"/>
    <property type="project" value="UniProtKB-KW"/>
</dbReference>
<dbReference type="FunFam" id="3.40.50.920:FF:000002">
    <property type="entry name" value="1-deoxy-D-xylulose-5-phosphate synthase"/>
    <property type="match status" value="1"/>
</dbReference>
<dbReference type="PANTHER" id="PTHR43322:SF5">
    <property type="entry name" value="1-DEOXY-D-XYLULOSE-5-PHOSPHATE SYNTHASE, CHLOROPLASTIC"/>
    <property type="match status" value="1"/>
</dbReference>
<dbReference type="GO" id="GO:0019288">
    <property type="term" value="P:isopentenyl diphosphate biosynthetic process, methylerythritol 4-phosphate pathway"/>
    <property type="evidence" value="ECO:0007669"/>
    <property type="project" value="TreeGrafter"/>
</dbReference>
<evidence type="ECO:0000256" key="7">
    <source>
        <dbReference type="ARBA" id="ARBA00023052"/>
    </source>
</evidence>
<evidence type="ECO:0000256" key="2">
    <source>
        <dbReference type="ARBA" id="ARBA00011738"/>
    </source>
</evidence>
<keyword evidence="6" id="KW-0784">Thiamine biosynthesis</keyword>
<reference evidence="10" key="2">
    <citation type="journal article" date="2014" name="ISME J.">
        <title>Microbial stratification in low pH oxic and suboxic macroscopic growths along an acid mine drainage.</title>
        <authorList>
            <person name="Mendez-Garcia C."/>
            <person name="Mesa V."/>
            <person name="Sprenger R.R."/>
            <person name="Richter M."/>
            <person name="Diez M.S."/>
            <person name="Solano J."/>
            <person name="Bargiela R."/>
            <person name="Golyshina O.V."/>
            <person name="Manteca A."/>
            <person name="Ramos J.L."/>
            <person name="Gallego J.R."/>
            <person name="Llorente I."/>
            <person name="Martins Dos Santos V.A."/>
            <person name="Jensen O.N."/>
            <person name="Pelaez A.I."/>
            <person name="Sanchez J."/>
            <person name="Ferrer M."/>
        </authorList>
    </citation>
    <scope>NUCLEOTIDE SEQUENCE</scope>
</reference>
<dbReference type="GO" id="GO:0009228">
    <property type="term" value="P:thiamine biosynthetic process"/>
    <property type="evidence" value="ECO:0007669"/>
    <property type="project" value="UniProtKB-KW"/>
</dbReference>
<evidence type="ECO:0000256" key="8">
    <source>
        <dbReference type="ARBA" id="ARBA00023229"/>
    </source>
</evidence>
<dbReference type="Gene3D" id="3.40.50.920">
    <property type="match status" value="1"/>
</dbReference>
<proteinExistence type="predicted"/>
<comment type="cofactor">
    <cofactor evidence="1">
        <name>Mg(2+)</name>
        <dbReference type="ChEBI" id="CHEBI:18420"/>
    </cofactor>
</comment>
<evidence type="ECO:0000256" key="3">
    <source>
        <dbReference type="ARBA" id="ARBA00022679"/>
    </source>
</evidence>
<accession>T1B443</accession>
<dbReference type="PANTHER" id="PTHR43322">
    <property type="entry name" value="1-D-DEOXYXYLULOSE 5-PHOSPHATE SYNTHASE-RELATED"/>
    <property type="match status" value="1"/>
</dbReference>
<dbReference type="InterPro" id="IPR033248">
    <property type="entry name" value="Transketolase_C"/>
</dbReference>
<evidence type="ECO:0000256" key="6">
    <source>
        <dbReference type="ARBA" id="ARBA00022977"/>
    </source>
</evidence>
<comment type="caution">
    <text evidence="10">The sequence shown here is derived from an EMBL/GenBank/DDBJ whole genome shotgun (WGS) entry which is preliminary data.</text>
</comment>
<organism evidence="10">
    <name type="scientific">mine drainage metagenome</name>
    <dbReference type="NCBI Taxonomy" id="410659"/>
    <lineage>
        <taxon>unclassified sequences</taxon>
        <taxon>metagenomes</taxon>
        <taxon>ecological metagenomes</taxon>
    </lineage>
</organism>
<dbReference type="EMBL" id="AUZX01005488">
    <property type="protein sequence ID" value="EQD67661.1"/>
    <property type="molecule type" value="Genomic_DNA"/>
</dbReference>
<dbReference type="GO" id="GO:0016114">
    <property type="term" value="P:terpenoid biosynthetic process"/>
    <property type="evidence" value="ECO:0007669"/>
    <property type="project" value="InterPro"/>
</dbReference>